<feature type="binding site" evidence="12 15">
    <location>
        <position position="204"/>
    </location>
    <ligand>
        <name>pyruvate</name>
        <dbReference type="ChEBI" id="CHEBI:15361"/>
    </ligand>
</feature>
<keyword evidence="6 12" id="KW-0028">Amino-acid biosynthesis</keyword>
<dbReference type="EC" id="4.3.3.7" evidence="4 12"/>
<keyword evidence="10 12" id="KW-0704">Schiff base</keyword>
<evidence type="ECO:0000256" key="1">
    <source>
        <dbReference type="ARBA" id="ARBA00003294"/>
    </source>
</evidence>
<keyword evidence="17" id="KW-1185">Reference proteome</keyword>
<dbReference type="Proteomes" id="UP000294746">
    <property type="component" value="Unassembled WGS sequence"/>
</dbReference>
<keyword evidence="9 12" id="KW-0456">Lyase</keyword>
<comment type="subunit">
    <text evidence="12">Homotetramer; dimer of dimers.</text>
</comment>
<protein>
    <recommendedName>
        <fullName evidence="4 12">4-hydroxy-tetrahydrodipicolinate synthase</fullName>
        <shortName evidence="12">HTPA synthase</shortName>
        <ecNumber evidence="4 12">4.3.3.7</ecNumber>
    </recommendedName>
</protein>
<evidence type="ECO:0000256" key="3">
    <source>
        <dbReference type="ARBA" id="ARBA00007592"/>
    </source>
</evidence>
<dbReference type="EMBL" id="SLXV01000004">
    <property type="protein sequence ID" value="TCP70082.1"/>
    <property type="molecule type" value="Genomic_DNA"/>
</dbReference>
<dbReference type="HAMAP" id="MF_00418">
    <property type="entry name" value="DapA"/>
    <property type="match status" value="1"/>
</dbReference>
<evidence type="ECO:0000256" key="9">
    <source>
        <dbReference type="ARBA" id="ARBA00023239"/>
    </source>
</evidence>
<evidence type="ECO:0000313" key="17">
    <source>
        <dbReference type="Proteomes" id="UP000294746"/>
    </source>
</evidence>
<keyword evidence="7 12" id="KW-0220">Diaminopimelate biosynthesis</keyword>
<dbReference type="GO" id="GO:0019877">
    <property type="term" value="P:diaminopimelate biosynthetic process"/>
    <property type="evidence" value="ECO:0007669"/>
    <property type="project" value="UniProtKB-UniRule"/>
</dbReference>
<comment type="pathway">
    <text evidence="2 12">Amino-acid biosynthesis; L-lysine biosynthesis via DAP pathway; (S)-tetrahydrodipicolinate from L-aspartate: step 3/4.</text>
</comment>
<feature type="active site" description="Proton donor/acceptor" evidence="12 14">
    <location>
        <position position="134"/>
    </location>
</feature>
<dbReference type="SUPFAM" id="SSF51569">
    <property type="entry name" value="Aldolase"/>
    <property type="match status" value="1"/>
</dbReference>
<evidence type="ECO:0000256" key="6">
    <source>
        <dbReference type="ARBA" id="ARBA00022605"/>
    </source>
</evidence>
<evidence type="ECO:0000256" key="11">
    <source>
        <dbReference type="ARBA" id="ARBA00047836"/>
    </source>
</evidence>
<dbReference type="GO" id="GO:0009089">
    <property type="term" value="P:lysine biosynthetic process via diaminopimelate"/>
    <property type="evidence" value="ECO:0007669"/>
    <property type="project" value="UniProtKB-UniRule"/>
</dbReference>
<evidence type="ECO:0000313" key="16">
    <source>
        <dbReference type="EMBL" id="TCP70082.1"/>
    </source>
</evidence>
<comment type="caution">
    <text evidence="16">The sequence shown here is derived from an EMBL/GenBank/DDBJ whole genome shotgun (WGS) entry which is preliminary data.</text>
</comment>
<reference evidence="16 17" key="1">
    <citation type="submission" date="2019-03" db="EMBL/GenBank/DDBJ databases">
        <title>Genomic Encyclopedia of Type Strains, Phase IV (KMG-IV): sequencing the most valuable type-strain genomes for metagenomic binning, comparative biology and taxonomic classification.</title>
        <authorList>
            <person name="Goeker M."/>
        </authorList>
    </citation>
    <scope>NUCLEOTIDE SEQUENCE [LARGE SCALE GENOMIC DNA]</scope>
    <source>
        <strain evidence="16 17">DSM 46831</strain>
    </source>
</reference>
<proteinExistence type="inferred from homology"/>
<dbReference type="InterPro" id="IPR020625">
    <property type="entry name" value="Schiff_base-form_aldolases_AS"/>
</dbReference>
<comment type="function">
    <text evidence="1 12">Catalyzes the condensation of (S)-aspartate-beta-semialdehyde [(S)-ASA] and pyruvate to 4-hydroxy-tetrahydrodipicolinate (HTPA).</text>
</comment>
<dbReference type="GO" id="GO:0005829">
    <property type="term" value="C:cytosol"/>
    <property type="evidence" value="ECO:0007669"/>
    <property type="project" value="TreeGrafter"/>
</dbReference>
<dbReference type="NCBIfam" id="TIGR00674">
    <property type="entry name" value="dapA"/>
    <property type="match status" value="1"/>
</dbReference>
<evidence type="ECO:0000256" key="8">
    <source>
        <dbReference type="ARBA" id="ARBA00023154"/>
    </source>
</evidence>
<keyword evidence="8 12" id="KW-0457">Lysine biosynthesis</keyword>
<evidence type="ECO:0000256" key="4">
    <source>
        <dbReference type="ARBA" id="ARBA00012086"/>
    </source>
</evidence>
<dbReference type="Gene3D" id="3.20.20.70">
    <property type="entry name" value="Aldolase class I"/>
    <property type="match status" value="1"/>
</dbReference>
<gene>
    <name evidence="12" type="primary">dapA</name>
    <name evidence="16" type="ORF">EDD57_10461</name>
</gene>
<dbReference type="PIRSF" id="PIRSF001365">
    <property type="entry name" value="DHDPS"/>
    <property type="match status" value="1"/>
</dbReference>
<evidence type="ECO:0000256" key="15">
    <source>
        <dbReference type="PIRSR" id="PIRSR001365-2"/>
    </source>
</evidence>
<feature type="binding site" evidence="12 15">
    <location>
        <position position="46"/>
    </location>
    <ligand>
        <name>pyruvate</name>
        <dbReference type="ChEBI" id="CHEBI:15361"/>
    </ligand>
</feature>
<accession>A0A4R2S3H8</accession>
<dbReference type="PROSITE" id="PS00666">
    <property type="entry name" value="DHDPS_2"/>
    <property type="match status" value="1"/>
</dbReference>
<dbReference type="InterPro" id="IPR002220">
    <property type="entry name" value="DapA-like"/>
</dbReference>
<evidence type="ECO:0000256" key="12">
    <source>
        <dbReference type="HAMAP-Rule" id="MF_00418"/>
    </source>
</evidence>
<feature type="site" description="Part of a proton relay during catalysis" evidence="12">
    <location>
        <position position="108"/>
    </location>
</feature>
<evidence type="ECO:0000256" key="2">
    <source>
        <dbReference type="ARBA" id="ARBA00005120"/>
    </source>
</evidence>
<dbReference type="CDD" id="cd00950">
    <property type="entry name" value="DHDPS"/>
    <property type="match status" value="1"/>
</dbReference>
<comment type="similarity">
    <text evidence="3 12 13">Belongs to the DapA family.</text>
</comment>
<dbReference type="InterPro" id="IPR005263">
    <property type="entry name" value="DapA"/>
</dbReference>
<evidence type="ECO:0000256" key="13">
    <source>
        <dbReference type="PIRNR" id="PIRNR001365"/>
    </source>
</evidence>
<dbReference type="PRINTS" id="PR00146">
    <property type="entry name" value="DHPICSNTHASE"/>
</dbReference>
<comment type="subcellular location">
    <subcellularLocation>
        <location evidence="12">Cytoplasm</location>
    </subcellularLocation>
</comment>
<evidence type="ECO:0000256" key="7">
    <source>
        <dbReference type="ARBA" id="ARBA00022915"/>
    </source>
</evidence>
<dbReference type="UniPathway" id="UPA00034">
    <property type="reaction ID" value="UER00017"/>
</dbReference>
<dbReference type="PANTHER" id="PTHR12128:SF66">
    <property type="entry name" value="4-HYDROXY-2-OXOGLUTARATE ALDOLASE, MITOCHONDRIAL"/>
    <property type="match status" value="1"/>
</dbReference>
<dbReference type="PANTHER" id="PTHR12128">
    <property type="entry name" value="DIHYDRODIPICOLINATE SYNTHASE"/>
    <property type="match status" value="1"/>
</dbReference>
<dbReference type="SMART" id="SM01130">
    <property type="entry name" value="DHDPS"/>
    <property type="match status" value="1"/>
</dbReference>
<name>A0A4R2S3H8_9BACL</name>
<keyword evidence="5 12" id="KW-0963">Cytoplasm</keyword>
<organism evidence="16 17">
    <name type="scientific">Baia soyae</name>
    <dbReference type="NCBI Taxonomy" id="1544746"/>
    <lineage>
        <taxon>Bacteria</taxon>
        <taxon>Bacillati</taxon>
        <taxon>Bacillota</taxon>
        <taxon>Bacilli</taxon>
        <taxon>Bacillales</taxon>
        <taxon>Thermoactinomycetaceae</taxon>
        <taxon>Baia</taxon>
    </lineage>
</organism>
<dbReference type="Pfam" id="PF00701">
    <property type="entry name" value="DHDPS"/>
    <property type="match status" value="1"/>
</dbReference>
<dbReference type="OrthoDB" id="9782828at2"/>
<sequence length="291" mass="31621">MNFGRMITAMCTPFDSNLQINWNKQEALIEHLIATGTDTIVVSGTTAESPTLTKEEKCRLFSFTLEKVNKRVKVIAGTGSNSTADTIALTKQAEEMGVDGVMLVAPYYNRPSQEGLYQHFASIHDETKLPLMIYNVPGRTSVNISTEILVRLAALPNVVAIKEASGSITQISDVIRLVPKDVAVYSGDDALTLPVLAIGGVGVVSVASHVVGVEMKEMIDAFLSDNHQKAQTIHHTLTPVFHGLFAATSPGPLKYALSRMELMGEDVRLPLVTLTSEEKRAADVWIKSFHS</sequence>
<dbReference type="InterPro" id="IPR013785">
    <property type="entry name" value="Aldolase_TIM"/>
</dbReference>
<evidence type="ECO:0000256" key="5">
    <source>
        <dbReference type="ARBA" id="ARBA00022490"/>
    </source>
</evidence>
<feature type="site" description="Part of a proton relay during catalysis" evidence="12">
    <location>
        <position position="45"/>
    </location>
</feature>
<evidence type="ECO:0000256" key="10">
    <source>
        <dbReference type="ARBA" id="ARBA00023270"/>
    </source>
</evidence>
<dbReference type="RefSeq" id="WP_131847872.1">
    <property type="nucleotide sequence ID" value="NZ_SLXV01000004.1"/>
</dbReference>
<feature type="active site" description="Schiff-base intermediate with substrate" evidence="12 14">
    <location>
        <position position="162"/>
    </location>
</feature>
<comment type="caution">
    <text evidence="12">Was originally thought to be a dihydrodipicolinate synthase (DHDPS), catalyzing the condensation of (S)-aspartate-beta-semialdehyde [(S)-ASA] and pyruvate to dihydrodipicolinate (DHDP). However, it was shown in E.coli that the product of the enzymatic reaction is not dihydrodipicolinate but in fact (4S)-4-hydroxy-2,3,4,5-tetrahydro-(2S)-dipicolinic acid (HTPA), and that the consecutive dehydration reaction leading to DHDP is not spontaneous but catalyzed by DapB.</text>
</comment>
<comment type="catalytic activity">
    <reaction evidence="11 12">
        <text>L-aspartate 4-semialdehyde + pyruvate = (2S,4S)-4-hydroxy-2,3,4,5-tetrahydrodipicolinate + H2O + H(+)</text>
        <dbReference type="Rhea" id="RHEA:34171"/>
        <dbReference type="ChEBI" id="CHEBI:15361"/>
        <dbReference type="ChEBI" id="CHEBI:15377"/>
        <dbReference type="ChEBI" id="CHEBI:15378"/>
        <dbReference type="ChEBI" id="CHEBI:67139"/>
        <dbReference type="ChEBI" id="CHEBI:537519"/>
        <dbReference type="EC" id="4.3.3.7"/>
    </reaction>
</comment>
<dbReference type="GO" id="GO:0008840">
    <property type="term" value="F:4-hydroxy-tetrahydrodipicolinate synthase activity"/>
    <property type="evidence" value="ECO:0007669"/>
    <property type="project" value="UniProtKB-UniRule"/>
</dbReference>
<evidence type="ECO:0000256" key="14">
    <source>
        <dbReference type="PIRSR" id="PIRSR001365-1"/>
    </source>
</evidence>
<dbReference type="AlphaFoldDB" id="A0A4R2S3H8"/>